<dbReference type="Gene3D" id="1.20.5.170">
    <property type="match status" value="1"/>
</dbReference>
<name>A0AAD5KEJ7_9CRUS</name>
<evidence type="ECO:0000313" key="3">
    <source>
        <dbReference type="Proteomes" id="UP000820818"/>
    </source>
</evidence>
<keyword evidence="3" id="KW-1185">Reference proteome</keyword>
<organism evidence="2 3">
    <name type="scientific">Daphnia sinensis</name>
    <dbReference type="NCBI Taxonomy" id="1820382"/>
    <lineage>
        <taxon>Eukaryota</taxon>
        <taxon>Metazoa</taxon>
        <taxon>Ecdysozoa</taxon>
        <taxon>Arthropoda</taxon>
        <taxon>Crustacea</taxon>
        <taxon>Branchiopoda</taxon>
        <taxon>Diplostraca</taxon>
        <taxon>Cladocera</taxon>
        <taxon>Anomopoda</taxon>
        <taxon>Daphniidae</taxon>
        <taxon>Daphnia</taxon>
        <taxon>Daphnia similis group</taxon>
    </lineage>
</organism>
<dbReference type="AlphaFoldDB" id="A0AAD5KEJ7"/>
<dbReference type="EMBL" id="WJBH02000296">
    <property type="protein sequence ID" value="KAI9549457.1"/>
    <property type="molecule type" value="Genomic_DNA"/>
</dbReference>
<evidence type="ECO:0000256" key="1">
    <source>
        <dbReference type="SAM" id="Phobius"/>
    </source>
</evidence>
<sequence>MDKFFSFKGFGSVGFVNSTKTFFKERWAATGPRFFLAGIGGGLAVFALYLAAAIATGNAHAQTVANSNTIKAVNGPLLLQGTNASGVSTQSVSISNVGHISGRSADFNGADGVSAVKLTMSNGGTISGSAQVVTIDAVGNGNIKLMDSTQVQGNITATGTISTSQAIQTTGTGSINSAFNLTAAGNKFNVAGDTGNVRTTGSVTAATGNFGGAGVGAGLVGVGAGNKIVLNGNNGNATVSGVALLLGGAYVAPRADDASLPALTVNGQGAFKGINNAGQKITGVGAGNVDATSDQAVNGSQLNTTNSNLASEVTTRTNEVARVDGRIDTETQARIDGDANTLTQANTYTDNHIQAQSGADRAYTNQQVGAERERAMAAEAAISKEVKQVGAMAMQRQQWLVLHQQVIRRPLSRQQLAATVVRPQWQLV</sequence>
<comment type="caution">
    <text evidence="2">The sequence shown here is derived from an EMBL/GenBank/DDBJ whole genome shotgun (WGS) entry which is preliminary data.</text>
</comment>
<reference evidence="2" key="1">
    <citation type="submission" date="2022-05" db="EMBL/GenBank/DDBJ databases">
        <title>A multi-omics perspective on studying reproductive biology in Daphnia sinensis.</title>
        <authorList>
            <person name="Jia J."/>
        </authorList>
    </citation>
    <scope>NUCLEOTIDE SEQUENCE</scope>
    <source>
        <strain evidence="2">WSL</strain>
    </source>
</reference>
<feature type="transmembrane region" description="Helical" evidence="1">
    <location>
        <begin position="34"/>
        <end position="55"/>
    </location>
</feature>
<proteinExistence type="predicted"/>
<keyword evidence="1" id="KW-0472">Membrane</keyword>
<dbReference type="Proteomes" id="UP000820818">
    <property type="component" value="Unassembled WGS sequence"/>
</dbReference>
<keyword evidence="1" id="KW-1133">Transmembrane helix</keyword>
<accession>A0AAD5KEJ7</accession>
<evidence type="ECO:0000313" key="2">
    <source>
        <dbReference type="EMBL" id="KAI9549457.1"/>
    </source>
</evidence>
<gene>
    <name evidence="2" type="ORF">GHT06_001857</name>
</gene>
<protein>
    <submittedName>
        <fullName evidence="2">Uncharacterized protein</fullName>
    </submittedName>
</protein>
<keyword evidence="1" id="KW-0812">Transmembrane</keyword>